<dbReference type="RefSeq" id="WP_097078559.1">
    <property type="nucleotide sequence ID" value="NZ_BAABHT010000001.1"/>
</dbReference>
<dbReference type="GO" id="GO:0043709">
    <property type="term" value="P:cell adhesion involved in single-species biofilm formation"/>
    <property type="evidence" value="ECO:0007669"/>
    <property type="project" value="TreeGrafter"/>
</dbReference>
<dbReference type="InterPro" id="IPR008966">
    <property type="entry name" value="Adhesion_dom_sf"/>
</dbReference>
<evidence type="ECO:0000313" key="4">
    <source>
        <dbReference type="Proteomes" id="UP000219042"/>
    </source>
</evidence>
<accession>A0A240E6U4</accession>
<dbReference type="InterPro" id="IPR036937">
    <property type="entry name" value="Adhesion_dom_fimbrial_sf"/>
</dbReference>
<dbReference type="SUPFAM" id="SSF49401">
    <property type="entry name" value="Bacterial adhesins"/>
    <property type="match status" value="1"/>
</dbReference>
<dbReference type="PANTHER" id="PTHR33420">
    <property type="entry name" value="FIMBRIAL SUBUNIT ELFA-RELATED"/>
    <property type="match status" value="1"/>
</dbReference>
<protein>
    <submittedName>
        <fullName evidence="3">Major type 1 subunit fimbrin (Pilin)</fullName>
    </submittedName>
</protein>
<dbReference type="Gene3D" id="2.60.40.1090">
    <property type="entry name" value="Fimbrial-type adhesion domain"/>
    <property type="match status" value="1"/>
</dbReference>
<dbReference type="InterPro" id="IPR000259">
    <property type="entry name" value="Adhesion_dom_fimbrial"/>
</dbReference>
<name>A0A240E6U4_9GAMM</name>
<proteinExistence type="predicted"/>
<dbReference type="PANTHER" id="PTHR33420:SF10">
    <property type="entry name" value="FIMBRIAE MAJOR SUBUNIT"/>
    <property type="match status" value="1"/>
</dbReference>
<gene>
    <name evidence="3" type="ORF">SAMN05421731_10330</name>
</gene>
<keyword evidence="1" id="KW-0732">Signal</keyword>
<evidence type="ECO:0000256" key="1">
    <source>
        <dbReference type="SAM" id="SignalP"/>
    </source>
</evidence>
<dbReference type="AlphaFoldDB" id="A0A240E6U4"/>
<dbReference type="OrthoDB" id="5906753at2"/>
<dbReference type="Proteomes" id="UP000219042">
    <property type="component" value="Unassembled WGS sequence"/>
</dbReference>
<reference evidence="4" key="1">
    <citation type="submission" date="2016-09" db="EMBL/GenBank/DDBJ databases">
        <authorList>
            <person name="Varghese N."/>
            <person name="Submissions S."/>
        </authorList>
    </citation>
    <scope>NUCLEOTIDE SEQUENCE [LARGE SCALE GENOMIC DNA]</scope>
    <source>
        <strain evidence="4">ANC 4466</strain>
    </source>
</reference>
<feature type="signal peptide" evidence="1">
    <location>
        <begin position="1"/>
        <end position="21"/>
    </location>
</feature>
<sequence>MKLQSFALALIAAGVANMAMAANTITFQGTVDSNTCTVNVGGSANPTVTLPTIGVGSLTATGNTAGATPFTINITGCDAGTADDVAIRFAAHNPDGTNLGSTGTATNVAVQLLDGSAGSSPITFTTGIAQTSGKTTSNGTASYDLTAQYYADAAATAGTVLAVTDYEVIYP</sequence>
<dbReference type="EMBL" id="OANT01000003">
    <property type="protein sequence ID" value="SNX44296.1"/>
    <property type="molecule type" value="Genomic_DNA"/>
</dbReference>
<dbReference type="InterPro" id="IPR050263">
    <property type="entry name" value="Bact_Fimbrial_Adh_Pro"/>
</dbReference>
<dbReference type="GO" id="GO:0009289">
    <property type="term" value="C:pilus"/>
    <property type="evidence" value="ECO:0007669"/>
    <property type="project" value="InterPro"/>
</dbReference>
<evidence type="ECO:0000259" key="2">
    <source>
        <dbReference type="Pfam" id="PF00419"/>
    </source>
</evidence>
<feature type="domain" description="Fimbrial-type adhesion" evidence="2">
    <location>
        <begin position="25"/>
        <end position="170"/>
    </location>
</feature>
<keyword evidence="4" id="KW-1185">Reference proteome</keyword>
<evidence type="ECO:0000313" key="3">
    <source>
        <dbReference type="EMBL" id="SNX44296.1"/>
    </source>
</evidence>
<organism evidence="3 4">
    <name type="scientific">Acinetobacter puyangensis</name>
    <dbReference type="NCBI Taxonomy" id="1096779"/>
    <lineage>
        <taxon>Bacteria</taxon>
        <taxon>Pseudomonadati</taxon>
        <taxon>Pseudomonadota</taxon>
        <taxon>Gammaproteobacteria</taxon>
        <taxon>Moraxellales</taxon>
        <taxon>Moraxellaceae</taxon>
        <taxon>Acinetobacter</taxon>
    </lineage>
</organism>
<dbReference type="Pfam" id="PF00419">
    <property type="entry name" value="Fimbrial"/>
    <property type="match status" value="1"/>
</dbReference>
<feature type="chain" id="PRO_5013190153" evidence="1">
    <location>
        <begin position="22"/>
        <end position="171"/>
    </location>
</feature>